<dbReference type="STRING" id="1344418.A0A1D2VKW5"/>
<evidence type="ECO:0000256" key="3">
    <source>
        <dbReference type="ARBA" id="ARBA00022490"/>
    </source>
</evidence>
<evidence type="ECO:0000256" key="16">
    <source>
        <dbReference type="SAM" id="MobiDB-lite"/>
    </source>
</evidence>
<evidence type="ECO:0000256" key="4">
    <source>
        <dbReference type="ARBA" id="ARBA00022723"/>
    </source>
</evidence>
<keyword evidence="6 15" id="KW-0863">Zinc-finger</keyword>
<dbReference type="InterPro" id="IPR041679">
    <property type="entry name" value="DNA2/NAM7-like_C"/>
</dbReference>
<feature type="region of interest" description="C3H" evidence="15">
    <location>
        <begin position="85"/>
        <end position="117"/>
    </location>
</feature>
<keyword evidence="19" id="KW-1185">Reference proteome</keyword>
<dbReference type="Pfam" id="PF09416">
    <property type="entry name" value="UPF1_Zn_bind"/>
    <property type="match status" value="1"/>
</dbReference>
<dbReference type="GO" id="GO:0016887">
    <property type="term" value="F:ATP hydrolysis activity"/>
    <property type="evidence" value="ECO:0007669"/>
    <property type="project" value="EnsemblFungi"/>
</dbReference>
<dbReference type="FunFam" id="3.40.50.300:FF:000097">
    <property type="entry name" value="Regulator of nonsense transcripts 1"/>
    <property type="match status" value="1"/>
</dbReference>
<dbReference type="CDD" id="cd21400">
    <property type="entry name" value="ZBD_UPF1-like"/>
    <property type="match status" value="1"/>
</dbReference>
<reference evidence="19" key="1">
    <citation type="submission" date="2016-05" db="EMBL/GenBank/DDBJ databases">
        <title>Comparative genomics of biotechnologically important yeasts.</title>
        <authorList>
            <consortium name="DOE Joint Genome Institute"/>
            <person name="Riley R."/>
            <person name="Haridas S."/>
            <person name="Wolfe K.H."/>
            <person name="Lopes M.R."/>
            <person name="Hittinger C.T."/>
            <person name="Goker M."/>
            <person name="Salamov A."/>
            <person name="Wisecaver J."/>
            <person name="Long T.M."/>
            <person name="Aerts A.L."/>
            <person name="Barry K."/>
            <person name="Choi C."/>
            <person name="Clum A."/>
            <person name="Coughlan A.Y."/>
            <person name="Deshpande S."/>
            <person name="Douglass A.P."/>
            <person name="Hanson S.J."/>
            <person name="Klenk H.-P."/>
            <person name="Labutti K."/>
            <person name="Lapidus A."/>
            <person name="Lindquist E."/>
            <person name="Lipzen A."/>
            <person name="Meier-Kolthoff J.P."/>
            <person name="Ohm R.A."/>
            <person name="Otillar R.P."/>
            <person name="Pangilinan J."/>
            <person name="Peng Y."/>
            <person name="Rokas A."/>
            <person name="Rosa C.A."/>
            <person name="Scheuner C."/>
            <person name="Sibirny A.A."/>
            <person name="Slot J.C."/>
            <person name="Stielow J.B."/>
            <person name="Sun H."/>
            <person name="Kurtzman C.P."/>
            <person name="Blackwell M."/>
            <person name="Grigoriev I.V."/>
            <person name="Jeffries T.W."/>
        </authorList>
    </citation>
    <scope>NUCLEOTIDE SEQUENCE [LARGE SCALE GENOMIC DNA]</scope>
    <source>
        <strain evidence="19">DSM 1968</strain>
    </source>
</reference>
<dbReference type="InterPro" id="IPR047187">
    <property type="entry name" value="SF1_C_Upf1"/>
</dbReference>
<dbReference type="OrthoDB" id="6513042at2759"/>
<evidence type="ECO:0000256" key="8">
    <source>
        <dbReference type="ARBA" id="ARBA00022806"/>
    </source>
</evidence>
<name>A0A1D2VKW5_9ASCO</name>
<evidence type="ECO:0000256" key="2">
    <source>
        <dbReference type="ARBA" id="ARBA00007913"/>
    </source>
</evidence>
<dbReference type="RefSeq" id="XP_020048560.1">
    <property type="nucleotide sequence ID" value="XM_020191157.1"/>
</dbReference>
<evidence type="ECO:0000256" key="13">
    <source>
        <dbReference type="ARBA" id="ARBA00049390"/>
    </source>
</evidence>
<dbReference type="Pfam" id="PF18141">
    <property type="entry name" value="UPF1_1B_dom"/>
    <property type="match status" value="1"/>
</dbReference>
<dbReference type="Gene3D" id="2.40.30.230">
    <property type="match status" value="1"/>
</dbReference>
<dbReference type="Gene3D" id="3.40.50.300">
    <property type="entry name" value="P-loop containing nucleotide triphosphate hydrolases"/>
    <property type="match status" value="2"/>
</dbReference>
<evidence type="ECO:0000256" key="15">
    <source>
        <dbReference type="PROSITE-ProRule" id="PRU01341"/>
    </source>
</evidence>
<dbReference type="SMART" id="SM00382">
    <property type="entry name" value="AAA"/>
    <property type="match status" value="1"/>
</dbReference>
<dbReference type="CDD" id="cd18039">
    <property type="entry name" value="DEXXQc_UPF1"/>
    <property type="match status" value="1"/>
</dbReference>
<dbReference type="GO" id="GO:0006449">
    <property type="term" value="P:regulation of translational termination"/>
    <property type="evidence" value="ECO:0007669"/>
    <property type="project" value="EnsemblFungi"/>
</dbReference>
<dbReference type="PANTHER" id="PTHR10887">
    <property type="entry name" value="DNA2/NAM7 HELICASE FAMILY"/>
    <property type="match status" value="1"/>
</dbReference>
<comment type="function">
    <text evidence="14">RNA-dependent helicase required for nonsense-mediated decay (NMD) of aberrant mRNAs containing premature stop codons and modulates the expression level of normal mRNAs. Also capable of unwinding double-stranded DNA and translocating on single-stranded DNA.</text>
</comment>
<evidence type="ECO:0000256" key="5">
    <source>
        <dbReference type="ARBA" id="ARBA00022741"/>
    </source>
</evidence>
<evidence type="ECO:0000256" key="7">
    <source>
        <dbReference type="ARBA" id="ARBA00022801"/>
    </source>
</evidence>
<dbReference type="EMBL" id="KV454477">
    <property type="protein sequence ID" value="ODV62253.1"/>
    <property type="molecule type" value="Genomic_DNA"/>
</dbReference>
<gene>
    <name evidence="18" type="ORF">ASCRUDRAFT_55351</name>
</gene>
<dbReference type="PROSITE" id="PS51997">
    <property type="entry name" value="UPF1_CH_RICH"/>
    <property type="match status" value="1"/>
</dbReference>
<evidence type="ECO:0000256" key="11">
    <source>
        <dbReference type="ARBA" id="ARBA00023161"/>
    </source>
</evidence>
<evidence type="ECO:0000259" key="17">
    <source>
        <dbReference type="PROSITE" id="PS51997"/>
    </source>
</evidence>
<dbReference type="CDD" id="cd21407">
    <property type="entry name" value="1B_UPF1-like"/>
    <property type="match status" value="1"/>
</dbReference>
<protein>
    <submittedName>
        <fullName evidence="18">ATP-dependent helicase NAM7</fullName>
    </submittedName>
</protein>
<feature type="region of interest" description="C4" evidence="15">
    <location>
        <begin position="145"/>
        <end position="175"/>
    </location>
</feature>
<dbReference type="GO" id="GO:0003723">
    <property type="term" value="F:RNA binding"/>
    <property type="evidence" value="ECO:0007669"/>
    <property type="project" value="InterPro"/>
</dbReference>
<evidence type="ECO:0000256" key="9">
    <source>
        <dbReference type="ARBA" id="ARBA00022833"/>
    </source>
</evidence>
<dbReference type="InterPro" id="IPR027417">
    <property type="entry name" value="P-loop_NTPase"/>
</dbReference>
<evidence type="ECO:0000256" key="14">
    <source>
        <dbReference type="ARBA" id="ARBA00055561"/>
    </source>
</evidence>
<accession>A0A1D2VKW5</accession>
<dbReference type="SUPFAM" id="SSF52540">
    <property type="entry name" value="P-loop containing nucleoside triphosphate hydrolases"/>
    <property type="match status" value="1"/>
</dbReference>
<dbReference type="InterPro" id="IPR041677">
    <property type="entry name" value="DNA2/NAM7_AAA_11"/>
</dbReference>
<dbReference type="GeneID" id="30964793"/>
<dbReference type="GO" id="GO:0003697">
    <property type="term" value="F:single-stranded DNA binding"/>
    <property type="evidence" value="ECO:0007669"/>
    <property type="project" value="EnsemblFungi"/>
</dbReference>
<dbReference type="InParanoid" id="A0A1D2VKW5"/>
<keyword evidence="7" id="KW-0378">Hydrolase</keyword>
<keyword evidence="5" id="KW-0547">Nucleotide-binding</keyword>
<dbReference type="GO" id="GO:0043024">
    <property type="term" value="F:ribosomal small subunit binding"/>
    <property type="evidence" value="ECO:0007669"/>
    <property type="project" value="EnsemblFungi"/>
</dbReference>
<feature type="domain" description="Upf1" evidence="17">
    <location>
        <begin position="77"/>
        <end position="231"/>
    </location>
</feature>
<proteinExistence type="inferred from homology"/>
<dbReference type="InterPro" id="IPR040812">
    <property type="entry name" value="UPF1_1B_dom"/>
</dbReference>
<keyword evidence="10" id="KW-0067">ATP-binding</keyword>
<comment type="catalytic activity">
    <reaction evidence="12">
        <text>ATP + H2O = ADP + phosphate + H(+)</text>
        <dbReference type="Rhea" id="RHEA:13065"/>
        <dbReference type="ChEBI" id="CHEBI:15377"/>
        <dbReference type="ChEBI" id="CHEBI:15378"/>
        <dbReference type="ChEBI" id="CHEBI:30616"/>
        <dbReference type="ChEBI" id="CHEBI:43474"/>
        <dbReference type="ChEBI" id="CHEBI:456216"/>
        <dbReference type="EC" id="3.6.4.12"/>
    </reaction>
    <physiologicalReaction direction="left-to-right" evidence="12">
        <dbReference type="Rhea" id="RHEA:13066"/>
    </physiologicalReaction>
</comment>
<dbReference type="AlphaFoldDB" id="A0A1D2VKW5"/>
<dbReference type="InterPro" id="IPR018999">
    <property type="entry name" value="UPF1_CH/ZBD"/>
</dbReference>
<keyword evidence="4 15" id="KW-0479">Metal-binding</keyword>
<keyword evidence="9 15" id="KW-0862">Zinc</keyword>
<comment type="catalytic activity">
    <reaction evidence="13">
        <text>ATP + H2O = ADP + phosphate + H(+)</text>
        <dbReference type="Rhea" id="RHEA:13065"/>
        <dbReference type="ChEBI" id="CHEBI:15377"/>
        <dbReference type="ChEBI" id="CHEBI:15378"/>
        <dbReference type="ChEBI" id="CHEBI:30616"/>
        <dbReference type="ChEBI" id="CHEBI:43474"/>
        <dbReference type="ChEBI" id="CHEBI:456216"/>
        <dbReference type="EC" id="3.6.4.13"/>
    </reaction>
    <physiologicalReaction direction="left-to-right" evidence="13">
        <dbReference type="Rhea" id="RHEA:13066"/>
    </physiologicalReaction>
</comment>
<dbReference type="GO" id="GO:0005524">
    <property type="term" value="F:ATP binding"/>
    <property type="evidence" value="ECO:0007669"/>
    <property type="project" value="UniProtKB-KW"/>
</dbReference>
<dbReference type="GO" id="GO:0036121">
    <property type="term" value="F:double-stranded DNA helicase activity"/>
    <property type="evidence" value="ECO:0007669"/>
    <property type="project" value="EnsemblFungi"/>
</dbReference>
<evidence type="ECO:0000256" key="12">
    <source>
        <dbReference type="ARBA" id="ARBA00048432"/>
    </source>
</evidence>
<keyword evidence="11" id="KW-0866">Nonsense-mediated mRNA decay</keyword>
<feature type="compositionally biased region" description="Polar residues" evidence="16">
    <location>
        <begin position="1"/>
        <end position="14"/>
    </location>
</feature>
<dbReference type="GO" id="GO:0006310">
    <property type="term" value="P:DNA recombination"/>
    <property type="evidence" value="ECO:0007669"/>
    <property type="project" value="EnsemblFungi"/>
</dbReference>
<dbReference type="InterPro" id="IPR045055">
    <property type="entry name" value="DNA2/NAM7-like"/>
</dbReference>
<dbReference type="Pfam" id="PF13086">
    <property type="entry name" value="AAA_11"/>
    <property type="match status" value="1"/>
</dbReference>
<dbReference type="FunCoup" id="A0A1D2VKW5">
    <property type="interactions" value="1230"/>
</dbReference>
<dbReference type="GO" id="GO:0005737">
    <property type="term" value="C:cytoplasm"/>
    <property type="evidence" value="ECO:0007669"/>
    <property type="project" value="UniProtKB-SubCell"/>
</dbReference>
<dbReference type="GO" id="GO:0003724">
    <property type="term" value="F:RNA helicase activity"/>
    <property type="evidence" value="ECO:0007669"/>
    <property type="project" value="UniProtKB-EC"/>
</dbReference>
<dbReference type="CDD" id="cd18808">
    <property type="entry name" value="SF1_C_Upf1"/>
    <property type="match status" value="1"/>
</dbReference>
<dbReference type="GO" id="GO:0016567">
    <property type="term" value="P:protein ubiquitination"/>
    <property type="evidence" value="ECO:0007669"/>
    <property type="project" value="EnsemblFungi"/>
</dbReference>
<dbReference type="InterPro" id="IPR003593">
    <property type="entry name" value="AAA+_ATPase"/>
</dbReference>
<sequence length="1006" mass="112561">MNTGQNILFNNTSSKPDDDSDNESINSNFISSTLDEAESIDKYNTHPEKSQEDNNNIGFDEIIDDIEGSFDENQYTFQELPEHACSYCGIHSPSCVVKCESCNKWFCNSKQNTSGSHIITHLVISHHNTVSLHADCDLGDTTLECYNCGSKNIFILGYVSAKSESVVVILCRLPCAQSKDVNWDTEQWQPLIDNRQLLSWIAALPSEEEQLHARLITPSQITKLEAQWRMNKNATLEDIEKNTNEEDEILPILMRYKDAYEYQRSFGPLVKLEADYDKHLKESQGLEHISVKWSLGLNNRHLASFTLSTFETNELKVAVGDEMVLRYSGTEHDPWECNGYIVKLPSSYQEEFTLELCLQRTSPPVNLTNGFTADFVWKGTSYERMQTAMKIFAVDKESVSGYIYHKLLGHDVPEIEFDVKLPPKFSLPQLTDLNISQANAVRSVLQKPLSLIQGPPGTGKTVTSATIVYHLSKINKERILVCAPSNVAVDHLASKLSFLGLKIIRLTAKSREDVESSVSHLSLHSLVKTNLKGELKKLMKLKEEVGELSSNDSKKYLKLIRKAENKLLSGCDVVCCTCVGAGDKRLQNSKFRTVLIDESTQASEPECLIPIVKGAKQVILVGDHQQLGPVILDKNAGDAGLKQSLFERLVLLGHIPIRLEVQYRMNPFLSDFPSNMFYEGSLQNGVTTEDRLIPDSTFPWPIFSIPMMFWANYGREEISASGTSYLNRVETINVEKIVTKLFNDGIKPSQIGIITPYEGQRAYITQYMTHNGSLSNELYMNVEVASVDAFQGREKDFIILSCVRANEGKVIGFLSDPRRLNVALTRAKYGLIILGNPRSLARNSLWNNLLTHFREKGCLVEGPLDNLQLCTIQLSNRSDPNYQPYRPNHSDNFVGSTVKSSVSNDFDTSSLVSFMADSFNSLGTFGAFNQQPGWPPLGGERFNSRSGLGSANPPSKYYNSSMGISSFTEKLNQLNSGQDAKYSQSKQIEDDIASLSSNFVSKANLH</sequence>
<evidence type="ECO:0000256" key="10">
    <source>
        <dbReference type="ARBA" id="ARBA00022840"/>
    </source>
</evidence>
<keyword evidence="3" id="KW-0963">Cytoplasm</keyword>
<dbReference type="GO" id="GO:0070478">
    <property type="term" value="P:nuclear-transcribed mRNA catabolic process, 3'-5' exonucleolytic nonsense-mediated decay"/>
    <property type="evidence" value="ECO:0007669"/>
    <property type="project" value="EnsemblFungi"/>
</dbReference>
<dbReference type="GO" id="GO:0008298">
    <property type="term" value="P:intracellular mRNA localization"/>
    <property type="evidence" value="ECO:0007669"/>
    <property type="project" value="EnsemblFungi"/>
</dbReference>
<comment type="subcellular location">
    <subcellularLocation>
        <location evidence="1">Cytoplasm</location>
    </subcellularLocation>
</comment>
<dbReference type="Gene3D" id="6.10.140.1240">
    <property type="match status" value="1"/>
</dbReference>
<feature type="region of interest" description="Disordered" evidence="16">
    <location>
        <begin position="1"/>
        <end position="31"/>
    </location>
</feature>
<dbReference type="GO" id="GO:0030466">
    <property type="term" value="P:silent mating-type cassette heterochromatin formation"/>
    <property type="evidence" value="ECO:0007669"/>
    <property type="project" value="EnsemblFungi"/>
</dbReference>
<dbReference type="GO" id="GO:0008270">
    <property type="term" value="F:zinc ion binding"/>
    <property type="evidence" value="ECO:0007669"/>
    <property type="project" value="UniProtKB-UniRule"/>
</dbReference>
<dbReference type="Proteomes" id="UP000095038">
    <property type="component" value="Unassembled WGS sequence"/>
</dbReference>
<dbReference type="Pfam" id="PF13087">
    <property type="entry name" value="AAA_12"/>
    <property type="match status" value="1"/>
</dbReference>
<comment type="similarity">
    <text evidence="2">Belongs to the DNA2/NAM7 helicase family.</text>
</comment>
<evidence type="ECO:0000313" key="19">
    <source>
        <dbReference type="Proteomes" id="UP000095038"/>
    </source>
</evidence>
<organism evidence="18 19">
    <name type="scientific">Ascoidea rubescens DSM 1968</name>
    <dbReference type="NCBI Taxonomy" id="1344418"/>
    <lineage>
        <taxon>Eukaryota</taxon>
        <taxon>Fungi</taxon>
        <taxon>Dikarya</taxon>
        <taxon>Ascomycota</taxon>
        <taxon>Saccharomycotina</taxon>
        <taxon>Saccharomycetes</taxon>
        <taxon>Ascoideaceae</taxon>
        <taxon>Ascoidea</taxon>
    </lineage>
</organism>
<keyword evidence="8 18" id="KW-0347">Helicase</keyword>
<dbReference type="PANTHER" id="PTHR10887:SF364">
    <property type="entry name" value="REGULATOR OF NONSENSE TRANSCRIPTS 1"/>
    <property type="match status" value="1"/>
</dbReference>
<evidence type="ECO:0000256" key="1">
    <source>
        <dbReference type="ARBA" id="ARBA00004496"/>
    </source>
</evidence>
<evidence type="ECO:0000313" key="18">
    <source>
        <dbReference type="EMBL" id="ODV62253.1"/>
    </source>
</evidence>
<evidence type="ECO:0000256" key="6">
    <source>
        <dbReference type="ARBA" id="ARBA00022771"/>
    </source>
</evidence>
<feature type="region of interest" description="CC/SHH/C" evidence="15">
    <location>
        <begin position="99"/>
        <end position="127"/>
    </location>
</feature>